<organism evidence="9 10">
    <name type="scientific">Gilliamella apicola</name>
    <dbReference type="NCBI Taxonomy" id="1196095"/>
    <lineage>
        <taxon>Bacteria</taxon>
        <taxon>Pseudomonadati</taxon>
        <taxon>Pseudomonadota</taxon>
        <taxon>Gammaproteobacteria</taxon>
        <taxon>Orbales</taxon>
        <taxon>Orbaceae</taxon>
        <taxon>Gilliamella</taxon>
    </lineage>
</organism>
<dbReference type="PROSITE" id="PS50850">
    <property type="entry name" value="MFS"/>
    <property type="match status" value="1"/>
</dbReference>
<sequence>MTKVADSSKPIFSIYIICCLGLFLSTLDTGIINLALNTFFINFDVSLEYIGLSVTLYLLFLIIFLIPSGWLGDFWGQKTALTLGFLLFGVTSLIAGFSESANQLILSRCGQGIGAALLQANCLGLAGLQSSKQKIRLNSFIMLAISLGPILGPSLGGVILKLWGWQLLFLINVPLCVVGCFFCLKINNEVNRLKRKTFDLKGIILFFIMLVGCVSLIYSNSLNLSLVETNFIVISTLIIFLLFWRIESKCSNPFFPVKLLLTSSIRYISIGSLVFGVTAGIIFSASPIIFIRETSYSIDDVGLICTASPIGVILSVFVKKVINSDYEKIILIYALPLMLSGFALLFFVSFNISVFNYVIAALCYGLGGGLFQSSLIQIAMDQKKDKQSSIGGLLRLFQNGGIIIGSASSLALLEIDISPLEYISTYQKLWGITFSVLSIMSVYSYFSLFKMKNK</sequence>
<evidence type="ECO:0000256" key="5">
    <source>
        <dbReference type="ARBA" id="ARBA00022989"/>
    </source>
</evidence>
<evidence type="ECO:0000256" key="4">
    <source>
        <dbReference type="ARBA" id="ARBA00022692"/>
    </source>
</evidence>
<gene>
    <name evidence="9" type="ORF">FPQ15_14195</name>
</gene>
<feature type="transmembrane region" description="Helical" evidence="7">
    <location>
        <begin position="140"/>
        <end position="159"/>
    </location>
</feature>
<evidence type="ECO:0000259" key="8">
    <source>
        <dbReference type="PROSITE" id="PS50850"/>
    </source>
</evidence>
<dbReference type="Proteomes" id="UP000319483">
    <property type="component" value="Unassembled WGS sequence"/>
</dbReference>
<feature type="transmembrane region" description="Helical" evidence="7">
    <location>
        <begin position="110"/>
        <end position="128"/>
    </location>
</feature>
<feature type="transmembrane region" description="Helical" evidence="7">
    <location>
        <begin position="79"/>
        <end position="98"/>
    </location>
</feature>
<feature type="transmembrane region" description="Helical" evidence="7">
    <location>
        <begin position="354"/>
        <end position="375"/>
    </location>
</feature>
<dbReference type="GO" id="GO:0022857">
    <property type="term" value="F:transmembrane transporter activity"/>
    <property type="evidence" value="ECO:0007669"/>
    <property type="project" value="InterPro"/>
</dbReference>
<feature type="transmembrane region" description="Helical" evidence="7">
    <location>
        <begin position="47"/>
        <end position="67"/>
    </location>
</feature>
<evidence type="ECO:0000256" key="3">
    <source>
        <dbReference type="ARBA" id="ARBA00022475"/>
    </source>
</evidence>
<dbReference type="InterPro" id="IPR011701">
    <property type="entry name" value="MFS"/>
</dbReference>
<dbReference type="PANTHER" id="PTHR42718">
    <property type="entry name" value="MAJOR FACILITATOR SUPERFAMILY MULTIDRUG TRANSPORTER MFSC"/>
    <property type="match status" value="1"/>
</dbReference>
<evidence type="ECO:0000256" key="2">
    <source>
        <dbReference type="ARBA" id="ARBA00022448"/>
    </source>
</evidence>
<evidence type="ECO:0000313" key="10">
    <source>
        <dbReference type="Proteomes" id="UP000319483"/>
    </source>
</evidence>
<keyword evidence="2" id="KW-0813">Transport</keyword>
<feature type="transmembrane region" description="Helical" evidence="7">
    <location>
        <begin position="429"/>
        <end position="449"/>
    </location>
</feature>
<feature type="transmembrane region" description="Helical" evidence="7">
    <location>
        <begin position="12"/>
        <end position="35"/>
    </location>
</feature>
<dbReference type="EMBL" id="VMHM01000027">
    <property type="protein sequence ID" value="TSJ92593.1"/>
    <property type="molecule type" value="Genomic_DNA"/>
</dbReference>
<feature type="transmembrane region" description="Helical" evidence="7">
    <location>
        <begin position="165"/>
        <end position="186"/>
    </location>
</feature>
<feature type="transmembrane region" description="Helical" evidence="7">
    <location>
        <begin position="396"/>
        <end position="417"/>
    </location>
</feature>
<keyword evidence="3" id="KW-1003">Cell membrane</keyword>
<dbReference type="Pfam" id="PF07690">
    <property type="entry name" value="MFS_1"/>
    <property type="match status" value="1"/>
</dbReference>
<evidence type="ECO:0000256" key="7">
    <source>
        <dbReference type="SAM" id="Phobius"/>
    </source>
</evidence>
<protein>
    <submittedName>
        <fullName evidence="9">MFS transporter</fullName>
    </submittedName>
</protein>
<dbReference type="GO" id="GO:0005886">
    <property type="term" value="C:plasma membrane"/>
    <property type="evidence" value="ECO:0007669"/>
    <property type="project" value="UniProtKB-SubCell"/>
</dbReference>
<keyword evidence="4 7" id="KW-0812">Transmembrane</keyword>
<accession>A0A556RUP7</accession>
<name>A0A556RUP7_9GAMM</name>
<proteinExistence type="predicted"/>
<comment type="subcellular location">
    <subcellularLocation>
        <location evidence="1">Cell membrane</location>
        <topology evidence="1">Multi-pass membrane protein</topology>
    </subcellularLocation>
</comment>
<dbReference type="PANTHER" id="PTHR42718:SF46">
    <property type="entry name" value="BLR6921 PROTEIN"/>
    <property type="match status" value="1"/>
</dbReference>
<feature type="domain" description="Major facilitator superfamily (MFS) profile" evidence="8">
    <location>
        <begin position="14"/>
        <end position="454"/>
    </location>
</feature>
<dbReference type="SUPFAM" id="SSF103473">
    <property type="entry name" value="MFS general substrate transporter"/>
    <property type="match status" value="1"/>
</dbReference>
<dbReference type="RefSeq" id="WP_144093508.1">
    <property type="nucleotide sequence ID" value="NZ_VMHM01000027.1"/>
</dbReference>
<comment type="caution">
    <text evidence="9">The sequence shown here is derived from an EMBL/GenBank/DDBJ whole genome shotgun (WGS) entry which is preliminary data.</text>
</comment>
<feature type="transmembrane region" description="Helical" evidence="7">
    <location>
        <begin position="198"/>
        <end position="218"/>
    </location>
</feature>
<dbReference type="Gene3D" id="1.20.1720.10">
    <property type="entry name" value="Multidrug resistance protein D"/>
    <property type="match status" value="1"/>
</dbReference>
<reference evidence="9 10" key="1">
    <citation type="submission" date="2019-07" db="EMBL/GenBank/DDBJ databases">
        <title>Gilliamella genomes.</title>
        <authorList>
            <person name="Zheng H."/>
        </authorList>
    </citation>
    <scope>NUCLEOTIDE SEQUENCE [LARGE SCALE GENOMIC DNA]</scope>
    <source>
        <strain evidence="9 10">W8127</strain>
    </source>
</reference>
<dbReference type="InterPro" id="IPR020846">
    <property type="entry name" value="MFS_dom"/>
</dbReference>
<dbReference type="Gene3D" id="1.20.1250.20">
    <property type="entry name" value="MFS general substrate transporter like domains"/>
    <property type="match status" value="1"/>
</dbReference>
<feature type="transmembrane region" description="Helical" evidence="7">
    <location>
        <begin position="265"/>
        <end position="289"/>
    </location>
</feature>
<dbReference type="AlphaFoldDB" id="A0A556RUP7"/>
<keyword evidence="5 7" id="KW-1133">Transmembrane helix</keyword>
<evidence type="ECO:0000313" key="9">
    <source>
        <dbReference type="EMBL" id="TSJ92593.1"/>
    </source>
</evidence>
<feature type="transmembrane region" description="Helical" evidence="7">
    <location>
        <begin position="224"/>
        <end position="244"/>
    </location>
</feature>
<dbReference type="InterPro" id="IPR036259">
    <property type="entry name" value="MFS_trans_sf"/>
</dbReference>
<evidence type="ECO:0000256" key="6">
    <source>
        <dbReference type="ARBA" id="ARBA00023136"/>
    </source>
</evidence>
<keyword evidence="6 7" id="KW-0472">Membrane</keyword>
<evidence type="ECO:0000256" key="1">
    <source>
        <dbReference type="ARBA" id="ARBA00004651"/>
    </source>
</evidence>
<feature type="transmembrane region" description="Helical" evidence="7">
    <location>
        <begin position="301"/>
        <end position="318"/>
    </location>
</feature>
<feature type="transmembrane region" description="Helical" evidence="7">
    <location>
        <begin position="330"/>
        <end position="348"/>
    </location>
</feature>